<name>A0ACC5VF28_STUCH</name>
<reference evidence="1 2" key="1">
    <citation type="journal article" date="2021" name="Appl. Microbiol. Biotechnol.">
        <title>Biotechnological applications of marine bacteria in bioremediation of environments polluted with hydrocarbons and plastics.</title>
        <authorList>
            <person name="Muriel-Millan L.F."/>
            <person name="Millan-Lopez S."/>
            <person name="Pardo-Lopez L."/>
        </authorList>
    </citation>
    <scope>NUCLEOTIDE SEQUENCE [LARGE SCALE GENOMIC DNA]</scope>
    <source>
        <strain evidence="1 2">GOM4</strain>
    </source>
</reference>
<dbReference type="Proteomes" id="UP000782475">
    <property type="component" value="Unassembled WGS sequence"/>
</dbReference>
<dbReference type="EMBL" id="JAHHFP010000011">
    <property type="protein sequence ID" value="MBX7271132.1"/>
    <property type="molecule type" value="Genomic_DNA"/>
</dbReference>
<sequence length="130" mass="13484">MTTGTVTVDSSTRRYVAYEWVSAPGKVGSTSPLNMSVSPGVGSGAGQVGEMLSLQWSANTLQLYVRGNGSTSNTPGSFSSLSQVPFTTMKINGVAYNKSAATLVSGYQLEFAGVADPFSGASLTHDIEFT</sequence>
<evidence type="ECO:0000313" key="1">
    <source>
        <dbReference type="EMBL" id="MBX7271132.1"/>
    </source>
</evidence>
<organism evidence="1 2">
    <name type="scientific">Stutzerimonas chloritidismutans</name>
    <name type="common">Pseudomonas chloritidismutans</name>
    <dbReference type="NCBI Taxonomy" id="203192"/>
    <lineage>
        <taxon>Bacteria</taxon>
        <taxon>Pseudomonadati</taxon>
        <taxon>Pseudomonadota</taxon>
        <taxon>Gammaproteobacteria</taxon>
        <taxon>Pseudomonadales</taxon>
        <taxon>Pseudomonadaceae</taxon>
        <taxon>Stutzerimonas</taxon>
    </lineage>
</organism>
<gene>
    <name evidence="1" type="ORF">KJJ99_04880</name>
</gene>
<evidence type="ECO:0000313" key="2">
    <source>
        <dbReference type="Proteomes" id="UP000782475"/>
    </source>
</evidence>
<comment type="caution">
    <text evidence="1">The sequence shown here is derived from an EMBL/GenBank/DDBJ whole genome shotgun (WGS) entry which is preliminary data.</text>
</comment>
<proteinExistence type="predicted"/>
<protein>
    <submittedName>
        <fullName evidence="1">Uncharacterized protein</fullName>
    </submittedName>
</protein>
<keyword evidence="2" id="KW-1185">Reference proteome</keyword>
<accession>A0ACC5VF28</accession>